<name>A0A6A6E653_9PEZI</name>
<keyword evidence="4" id="KW-1185">Reference proteome</keyword>
<keyword evidence="2" id="KW-0472">Membrane</keyword>
<organism evidence="3 4">
    <name type="scientific">Zopfia rhizophila CBS 207.26</name>
    <dbReference type="NCBI Taxonomy" id="1314779"/>
    <lineage>
        <taxon>Eukaryota</taxon>
        <taxon>Fungi</taxon>
        <taxon>Dikarya</taxon>
        <taxon>Ascomycota</taxon>
        <taxon>Pezizomycotina</taxon>
        <taxon>Dothideomycetes</taxon>
        <taxon>Dothideomycetes incertae sedis</taxon>
        <taxon>Zopfiaceae</taxon>
        <taxon>Zopfia</taxon>
    </lineage>
</organism>
<evidence type="ECO:0000313" key="4">
    <source>
        <dbReference type="Proteomes" id="UP000800200"/>
    </source>
</evidence>
<evidence type="ECO:0000256" key="1">
    <source>
        <dbReference type="SAM" id="MobiDB-lite"/>
    </source>
</evidence>
<dbReference type="AlphaFoldDB" id="A0A6A6E653"/>
<gene>
    <name evidence="3" type="ORF">K469DRAFT_166411</name>
</gene>
<proteinExistence type="predicted"/>
<reference evidence="3" key="1">
    <citation type="journal article" date="2020" name="Stud. Mycol.">
        <title>101 Dothideomycetes genomes: a test case for predicting lifestyles and emergence of pathogens.</title>
        <authorList>
            <person name="Haridas S."/>
            <person name="Albert R."/>
            <person name="Binder M."/>
            <person name="Bloem J."/>
            <person name="Labutti K."/>
            <person name="Salamov A."/>
            <person name="Andreopoulos B."/>
            <person name="Baker S."/>
            <person name="Barry K."/>
            <person name="Bills G."/>
            <person name="Bluhm B."/>
            <person name="Cannon C."/>
            <person name="Castanera R."/>
            <person name="Culley D."/>
            <person name="Daum C."/>
            <person name="Ezra D."/>
            <person name="Gonzalez J."/>
            <person name="Henrissat B."/>
            <person name="Kuo A."/>
            <person name="Liang C."/>
            <person name="Lipzen A."/>
            <person name="Lutzoni F."/>
            <person name="Magnuson J."/>
            <person name="Mondo S."/>
            <person name="Nolan M."/>
            <person name="Ohm R."/>
            <person name="Pangilinan J."/>
            <person name="Park H.-J."/>
            <person name="Ramirez L."/>
            <person name="Alfaro M."/>
            <person name="Sun H."/>
            <person name="Tritt A."/>
            <person name="Yoshinaga Y."/>
            <person name="Zwiers L.-H."/>
            <person name="Turgeon B."/>
            <person name="Goodwin S."/>
            <person name="Spatafora J."/>
            <person name="Crous P."/>
            <person name="Grigoriev I."/>
        </authorList>
    </citation>
    <scope>NUCLEOTIDE SEQUENCE</scope>
    <source>
        <strain evidence="3">CBS 207.26</strain>
    </source>
</reference>
<feature type="compositionally biased region" description="Polar residues" evidence="1">
    <location>
        <begin position="616"/>
        <end position="643"/>
    </location>
</feature>
<dbReference type="EMBL" id="ML994634">
    <property type="protein sequence ID" value="KAF2185346.1"/>
    <property type="molecule type" value="Genomic_DNA"/>
</dbReference>
<evidence type="ECO:0000313" key="3">
    <source>
        <dbReference type="EMBL" id="KAF2185346.1"/>
    </source>
</evidence>
<feature type="transmembrane region" description="Helical" evidence="2">
    <location>
        <begin position="27"/>
        <end position="46"/>
    </location>
</feature>
<protein>
    <submittedName>
        <fullName evidence="3">Uncharacterized protein</fullName>
    </submittedName>
</protein>
<feature type="transmembrane region" description="Helical" evidence="2">
    <location>
        <begin position="76"/>
        <end position="95"/>
    </location>
</feature>
<feature type="transmembrane region" description="Helical" evidence="2">
    <location>
        <begin position="101"/>
        <end position="122"/>
    </location>
</feature>
<dbReference type="Proteomes" id="UP000800200">
    <property type="component" value="Unassembled WGS sequence"/>
</dbReference>
<evidence type="ECO:0000256" key="2">
    <source>
        <dbReference type="SAM" id="Phobius"/>
    </source>
</evidence>
<sequence>MDAKNVDAAPPVHKRKPVAKAQPVDKLAMWAATPNVFIAIVVLAAVVSHWGVRWIISGAPLLVYSVLLGESNGYRILPYIPMWTIFSTLNFVYAVAATSWLLYWVFAFCCYPAILLSCLFQFDASANLARRLFRTFLIDLHFINDKIAFFDLPALEIDTEVDGLLVIRGATFSFSTLTLVAHGCEAGIKLSDDMELAIQVEKVTVSLLRKIELDHVYCNVKGGEYEMTFGTLAPDSHDKTDDPLMMSDTPILRAATAALDGTTSSAVKMKNAMASGKQPPKESHNVRSAFDSVKTISPDEENASAKYNEIVRHIFKTSTVEIARVALKGISIADESEGGLDHENGNDLRAAICAQIHDQPSIPHPPTRSVRVSTLAKSSPWVKKSLHRLPLLLRVLLNPITYFHPVSIKSITTAGSGKWMVNLMQTHFFRHYSTSDAEIRRLENRITTWLADANFAIELGDVHWTAHVPINTTFDIENHLKVADFMAYRTLPGAVNLTQVIRLGGLDAAVVIPSYLLPHHEHILPPKPTEFQGMQMEQAIEDAEGAPATVKATAALKQLRKDETNIKISAHAHLPASFHQDLLNFVAATVKATKVIEMDRDWEEIKSLRELKRAGTNLSESDASSVMSPGSTATTGTMDSSATEMGADPERKGFKSFMRKMDQGMKEAGVNMKDGMRKAGVNTVNAMANDRWIAKLVGKVTKKLEKAQGDVGYSGNIPVKLQWYRNRAEPYSKILP</sequence>
<accession>A0A6A6E653</accession>
<keyword evidence="2" id="KW-0812">Transmembrane</keyword>
<feature type="region of interest" description="Disordered" evidence="1">
    <location>
        <begin position="615"/>
        <end position="649"/>
    </location>
</feature>
<dbReference type="OrthoDB" id="5372451at2759"/>
<keyword evidence="2" id="KW-1133">Transmembrane helix</keyword>